<sequence>MEEMTVTWRVRAIRGATTADENSVEAIRDAVSELLDVIEERNTIDLTEVVSVTFSVTRDLDKTFPAAIARERPHWESIPLLDVQQMYVPTDLPHCIRCLIHFNTPTLSLEIHHVYLRQAQNLRPDWGFVSANLPVSPLTSH</sequence>
<dbReference type="PANTHER" id="PTHR21164:SF0">
    <property type="entry name" value="CHORISMATE MUTASE AROH"/>
    <property type="match status" value="1"/>
</dbReference>
<dbReference type="SUPFAM" id="SSF55298">
    <property type="entry name" value="YjgF-like"/>
    <property type="match status" value="1"/>
</dbReference>
<dbReference type="CDD" id="cd02185">
    <property type="entry name" value="AroH"/>
    <property type="match status" value="1"/>
</dbReference>
<proteinExistence type="predicted"/>
<protein>
    <recommendedName>
        <fullName evidence="1 3">chorismate mutase</fullName>
        <ecNumber evidence="1 3">5.4.99.5</ecNumber>
    </recommendedName>
</protein>
<dbReference type="EC" id="5.4.99.5" evidence="1 3"/>
<dbReference type="EMBL" id="WVIC01000002">
    <property type="protein sequence ID" value="NCJ05107.1"/>
    <property type="molecule type" value="Genomic_DNA"/>
</dbReference>
<accession>A0A8K1ZWT4</accession>
<dbReference type="Pfam" id="PF07736">
    <property type="entry name" value="CM_1"/>
    <property type="match status" value="1"/>
</dbReference>
<name>A0A8K1ZWT4_9CYAN</name>
<evidence type="ECO:0000256" key="3">
    <source>
        <dbReference type="PROSITE-ProRule" id="PRU00514"/>
    </source>
</evidence>
<dbReference type="GO" id="GO:0046417">
    <property type="term" value="P:chorismate metabolic process"/>
    <property type="evidence" value="ECO:0007669"/>
    <property type="project" value="TreeGrafter"/>
</dbReference>
<feature type="binding site" evidence="2">
    <location>
        <position position="14"/>
    </location>
    <ligand>
        <name>prephenate</name>
        <dbReference type="ChEBI" id="CHEBI:29934"/>
    </ligand>
</feature>
<dbReference type="Gene3D" id="3.30.1330.40">
    <property type="entry name" value="RutC-like"/>
    <property type="match status" value="1"/>
</dbReference>
<dbReference type="RefSeq" id="WP_161823592.1">
    <property type="nucleotide sequence ID" value="NZ_WVIC01000002.1"/>
</dbReference>
<dbReference type="Proteomes" id="UP000607397">
    <property type="component" value="Unassembled WGS sequence"/>
</dbReference>
<keyword evidence="5" id="KW-1185">Reference proteome</keyword>
<evidence type="ECO:0000256" key="1">
    <source>
        <dbReference type="NCBIfam" id="TIGR01796"/>
    </source>
</evidence>
<keyword evidence="2 3" id="KW-0028">Amino-acid biosynthesis</keyword>
<dbReference type="GO" id="GO:0004106">
    <property type="term" value="F:chorismate mutase activity"/>
    <property type="evidence" value="ECO:0007669"/>
    <property type="project" value="UniProtKB-UniRule"/>
</dbReference>
<evidence type="ECO:0000313" key="5">
    <source>
        <dbReference type="Proteomes" id="UP000607397"/>
    </source>
</evidence>
<dbReference type="PROSITE" id="PS51167">
    <property type="entry name" value="CHORISMATE_MUT_1"/>
    <property type="match status" value="1"/>
</dbReference>
<dbReference type="NCBIfam" id="TIGR01796">
    <property type="entry name" value="CM_mono_aroH"/>
    <property type="match status" value="1"/>
</dbReference>
<gene>
    <name evidence="4" type="primary">aroH</name>
    <name evidence="4" type="ORF">GS597_00950</name>
</gene>
<dbReference type="InterPro" id="IPR035959">
    <property type="entry name" value="RutC-like_sf"/>
</dbReference>
<organism evidence="4 5">
    <name type="scientific">Petrachloros mirabilis ULC683</name>
    <dbReference type="NCBI Taxonomy" id="2781853"/>
    <lineage>
        <taxon>Bacteria</taxon>
        <taxon>Bacillati</taxon>
        <taxon>Cyanobacteriota</taxon>
        <taxon>Cyanophyceae</taxon>
        <taxon>Synechococcales</taxon>
        <taxon>Petrachlorosaceae</taxon>
        <taxon>Petrachloros</taxon>
        <taxon>Petrachloros mirabilis</taxon>
    </lineage>
</organism>
<evidence type="ECO:0000256" key="2">
    <source>
        <dbReference type="PIRSR" id="PIRSR005965-1"/>
    </source>
</evidence>
<comment type="catalytic activity">
    <reaction evidence="3">
        <text>chorismate = prephenate</text>
        <dbReference type="Rhea" id="RHEA:13897"/>
        <dbReference type="ChEBI" id="CHEBI:29748"/>
        <dbReference type="ChEBI" id="CHEBI:29934"/>
        <dbReference type="EC" id="5.4.99.5"/>
    </reaction>
</comment>
<feature type="binding site" evidence="2">
    <location>
        <position position="115"/>
    </location>
    <ligand>
        <name>prephenate</name>
        <dbReference type="ChEBI" id="CHEBI:29934"/>
    </ligand>
</feature>
<dbReference type="GO" id="GO:0009073">
    <property type="term" value="P:aromatic amino acid family biosynthetic process"/>
    <property type="evidence" value="ECO:0007669"/>
    <property type="project" value="UniProtKB-UniRule"/>
</dbReference>
<comment type="caution">
    <text evidence="4">The sequence shown here is derived from an EMBL/GenBank/DDBJ whole genome shotgun (WGS) entry which is preliminary data.</text>
</comment>
<dbReference type="PANTHER" id="PTHR21164">
    <property type="entry name" value="CHORISMATE MUTASE"/>
    <property type="match status" value="1"/>
</dbReference>
<dbReference type="AlphaFoldDB" id="A0A8K1ZWT4"/>
<dbReference type="GO" id="GO:0008652">
    <property type="term" value="P:amino acid biosynthetic process"/>
    <property type="evidence" value="ECO:0007669"/>
    <property type="project" value="UniProtKB-UniRule"/>
</dbReference>
<dbReference type="InterPro" id="IPR008243">
    <property type="entry name" value="Chorismate_mutase_AroH"/>
</dbReference>
<dbReference type="UniPathway" id="UPA00120">
    <property type="reaction ID" value="UER00203"/>
</dbReference>
<keyword evidence="2 3" id="KW-0057">Aromatic amino acid biosynthesis</keyword>
<dbReference type="PIRSF" id="PIRSF005965">
    <property type="entry name" value="Chor_mut_AroH"/>
    <property type="match status" value="1"/>
</dbReference>
<keyword evidence="3 4" id="KW-0413">Isomerase</keyword>
<evidence type="ECO:0000313" key="4">
    <source>
        <dbReference type="EMBL" id="NCJ05107.1"/>
    </source>
</evidence>
<reference evidence="4" key="1">
    <citation type="submission" date="2019-12" db="EMBL/GenBank/DDBJ databases">
        <title>High-Quality draft genome sequences of three cyanobacteria isolated from the limestone walls of the Old Cathedral of Coimbra.</title>
        <authorList>
            <person name="Tiago I."/>
            <person name="Soares F."/>
            <person name="Portugal A."/>
        </authorList>
    </citation>
    <scope>NUCLEOTIDE SEQUENCE [LARGE SCALE GENOMIC DNA]</scope>
    <source>
        <strain evidence="4">C</strain>
    </source>
</reference>
<feature type="binding site" evidence="2">
    <location>
        <position position="97"/>
    </location>
    <ligand>
        <name>prephenate</name>
        <dbReference type="ChEBI" id="CHEBI:29934"/>
    </ligand>
</feature>